<comment type="caution">
    <text evidence="1">The sequence shown here is derived from an EMBL/GenBank/DDBJ whole genome shotgun (WGS) entry which is preliminary data.</text>
</comment>
<protein>
    <submittedName>
        <fullName evidence="1">Uncharacterized protein</fullName>
    </submittedName>
</protein>
<gene>
    <name evidence="1" type="ORF">E3U43_003565</name>
</gene>
<dbReference type="EMBL" id="CM011678">
    <property type="protein sequence ID" value="TMS19244.1"/>
    <property type="molecule type" value="Genomic_DNA"/>
</dbReference>
<name>A0ACD3RIE0_LARCR</name>
<evidence type="ECO:0000313" key="1">
    <source>
        <dbReference type="EMBL" id="TMS19244.1"/>
    </source>
</evidence>
<reference evidence="1" key="1">
    <citation type="submission" date="2018-11" db="EMBL/GenBank/DDBJ databases">
        <title>The sequence and de novo assembly of Larimichthys crocea genome using PacBio and Hi-C technologies.</title>
        <authorList>
            <person name="Xu P."/>
            <person name="Chen B."/>
            <person name="Zhou Z."/>
            <person name="Ke Q."/>
            <person name="Wu Y."/>
            <person name="Bai H."/>
            <person name="Pu F."/>
        </authorList>
    </citation>
    <scope>NUCLEOTIDE SEQUENCE</scope>
    <source>
        <tissue evidence="1">Muscle</tissue>
    </source>
</reference>
<dbReference type="Proteomes" id="UP000793456">
    <property type="component" value="Chromosome V"/>
</dbReference>
<proteinExistence type="predicted"/>
<accession>A0ACD3RIE0</accession>
<evidence type="ECO:0000313" key="2">
    <source>
        <dbReference type="Proteomes" id="UP000793456"/>
    </source>
</evidence>
<sequence>MTSGGLGLTEGLGEDISQEELDFSDLFLYNSPGEDFPVGCDKDDSGALLQNDNQPLLLVVDHHTAYISNSNQPVSTQDLSSHSTTTEPLSGAVFDSLGLASRPGTIPAPSPRIEITPSGDSLSSQTLQPSPGTKALGAYRECVSPASTSPCVSPSMGGCGMGLSGLDLCPSLQGIHTSSTHSSPGASPRNSITDETYLQPQHPTHHLIDSPPALPLCLTTRKALLWPGRFLPRGHACEAALPEPLAPSLHPMSSRGPTTSTKTRFTLSSSLKLRPPPQAWRRS</sequence>
<organism evidence="1 2">
    <name type="scientific">Larimichthys crocea</name>
    <name type="common">Large yellow croaker</name>
    <name type="synonym">Pseudosciaena crocea</name>
    <dbReference type="NCBI Taxonomy" id="215358"/>
    <lineage>
        <taxon>Eukaryota</taxon>
        <taxon>Metazoa</taxon>
        <taxon>Chordata</taxon>
        <taxon>Craniata</taxon>
        <taxon>Vertebrata</taxon>
        <taxon>Euteleostomi</taxon>
        <taxon>Actinopterygii</taxon>
        <taxon>Neopterygii</taxon>
        <taxon>Teleostei</taxon>
        <taxon>Neoteleostei</taxon>
        <taxon>Acanthomorphata</taxon>
        <taxon>Eupercaria</taxon>
        <taxon>Sciaenidae</taxon>
        <taxon>Larimichthys</taxon>
    </lineage>
</organism>
<keyword evidence="2" id="KW-1185">Reference proteome</keyword>